<dbReference type="RefSeq" id="WP_072982238.1">
    <property type="nucleotide sequence ID" value="NZ_FQXT01000003.1"/>
</dbReference>
<evidence type="ECO:0000313" key="4">
    <source>
        <dbReference type="Proteomes" id="UP000290037"/>
    </source>
</evidence>
<dbReference type="EMBL" id="FQXT01000003">
    <property type="protein sequence ID" value="SHI03382.1"/>
    <property type="molecule type" value="Genomic_DNA"/>
</dbReference>
<dbReference type="STRING" id="573501.SAMN04487999_1721"/>
<dbReference type="OrthoDB" id="8263000at2"/>
<dbReference type="AlphaFoldDB" id="A0A1M5XUI3"/>
<accession>A0A1M5XUI3</accession>
<reference evidence="3" key="1">
    <citation type="submission" date="2016-11" db="EMBL/GenBank/DDBJ databases">
        <authorList>
            <person name="Varghese N."/>
            <person name="Submissions S."/>
        </authorList>
    </citation>
    <scope>NUCLEOTIDE SEQUENCE [LARGE SCALE GENOMIC DNA]</scope>
    <source>
        <strain evidence="3">DSM 19859</strain>
    </source>
</reference>
<protein>
    <submittedName>
        <fullName evidence="2">Uncharacterized protein</fullName>
    </submittedName>
</protein>
<gene>
    <name evidence="1" type="ORF">DSM01_1016</name>
    <name evidence="2" type="ORF">SAMN04487999_1721</name>
</gene>
<proteinExistence type="predicted"/>
<reference evidence="1 4" key="3">
    <citation type="submission" date="2018-07" db="EMBL/GenBank/DDBJ databases">
        <title>Leeuwenhoekiella genomics.</title>
        <authorList>
            <person name="Tahon G."/>
            <person name="Willems A."/>
        </authorList>
    </citation>
    <scope>NUCLEOTIDE SEQUENCE [LARGE SCALE GENOMIC DNA]</scope>
    <source>
        <strain evidence="1 4">LMG 24856</strain>
    </source>
</reference>
<organism evidence="2 3">
    <name type="scientific">Leeuwenhoekiella palythoae</name>
    <dbReference type="NCBI Taxonomy" id="573501"/>
    <lineage>
        <taxon>Bacteria</taxon>
        <taxon>Pseudomonadati</taxon>
        <taxon>Bacteroidota</taxon>
        <taxon>Flavobacteriia</taxon>
        <taxon>Flavobacteriales</taxon>
        <taxon>Flavobacteriaceae</taxon>
        <taxon>Leeuwenhoekiella</taxon>
    </lineage>
</organism>
<keyword evidence="4" id="KW-1185">Reference proteome</keyword>
<sequence>MLGLQEHISLSKNTSTQDDLDFEFLRKSGIAYIESLSSKLWTDYNSHDPGITILEVLCYALTDLGQRMSLPIETLIAHKQEDNLDQFHKASDILSCKPVTHLDYRKLFIDVPGVRNAWLIKHNKKLYINTKDAKLSYRSFLKNTSYSYLKPQDEHTTILNGLYDLIVDLDGTRSINSLRPELMKRYQTNRNLCEDLIHITEVGEHPIKICAQLELEPEADENLVKATVLQKIDQYLTPSIRPKTLAQLLELGLETQEIFNGPVLENGFLDSNEVKAAQLRTEVRQSDLIAILTKIDGIKYVKAISIGACSDQTPPPDNWGICIENGKKPVLCDKSSWSFFKGFIPLVPDENKVKAYQTAFEEQELLVSTQIKSASQDLDIPKGIFTNLAETSSIQNDLPEVYGIGPYGLKSNASKADKVKAKQLKAYLLFFDQLLANYFKHLSTVGNLLSVAGDKSQNFFAQPLTDIKGLEELLREPQNYNDEEKLSDLFYSDYTARNSEKRHEIVDHLLSRFAEDFGNYAFLTQKIYGDLANDAVLDTKERLLKQYAESSYARGAAFNWYQQPEAQLWETDNISALQKRLYLLLGITDINRRNLSEDYVEIYEEKDADNKLEYRWRIKDGSKTILSSATKNYASLEALHQELILVKRYATDPSNYKFRKIKKKNPEDQVKWYFVLVNPTITNTKSEDYIIARRIAQFNSRANARKASRAVLNLVKSFAGNEGMYLIEHILLRPDITKNTAPEHTFLPICKEQIEEACEPLDPYSFRVSIVLPGWTERFGNIDFRRYVEDLICRELPSHILPKICWIGYPKNYTEPDGNPPKENEMVLLEAAYKNWLLSKTNAGQKQDETALTSLNKVLSSLHTIYHQGRLYSCTPSPSNTYEQKTNQKVILGRTHLGKL</sequence>
<dbReference type="Gene3D" id="2.30.29.80">
    <property type="match status" value="1"/>
</dbReference>
<dbReference type="EMBL" id="QOVN01000002">
    <property type="protein sequence ID" value="RXG30266.1"/>
    <property type="molecule type" value="Genomic_DNA"/>
</dbReference>
<name>A0A1M5XUI3_9FLAO</name>
<dbReference type="Proteomes" id="UP000290037">
    <property type="component" value="Unassembled WGS sequence"/>
</dbReference>
<evidence type="ECO:0000313" key="3">
    <source>
        <dbReference type="Proteomes" id="UP000184240"/>
    </source>
</evidence>
<reference evidence="2" key="2">
    <citation type="submission" date="2016-11" db="EMBL/GenBank/DDBJ databases">
        <authorList>
            <person name="Jaros S."/>
            <person name="Januszkiewicz K."/>
            <person name="Wedrychowicz H."/>
        </authorList>
    </citation>
    <scope>NUCLEOTIDE SEQUENCE [LARGE SCALE GENOMIC DNA]</scope>
    <source>
        <strain evidence="2">DSM 19859</strain>
    </source>
</reference>
<evidence type="ECO:0000313" key="1">
    <source>
        <dbReference type="EMBL" id="RXG30266.1"/>
    </source>
</evidence>
<evidence type="ECO:0000313" key="2">
    <source>
        <dbReference type="EMBL" id="SHI03382.1"/>
    </source>
</evidence>
<dbReference type="Proteomes" id="UP000184240">
    <property type="component" value="Unassembled WGS sequence"/>
</dbReference>